<accession>A3VFI3</accession>
<dbReference type="InterPro" id="IPR012666">
    <property type="entry name" value="CbtA_put"/>
</dbReference>
<evidence type="ECO:0000313" key="2">
    <source>
        <dbReference type="EMBL" id="EAQ13098.1"/>
    </source>
</evidence>
<comment type="caution">
    <text evidence="2">The sequence shown here is derived from an EMBL/GenBank/DDBJ whole genome shotgun (WGS) entry which is preliminary data.</text>
</comment>
<keyword evidence="1" id="KW-0812">Transmembrane</keyword>
<keyword evidence="3" id="KW-1185">Reference proteome</keyword>
<dbReference type="Proteomes" id="UP000002931">
    <property type="component" value="Unassembled WGS sequence"/>
</dbReference>
<protein>
    <submittedName>
        <fullName evidence="2">Membrane protein, putative</fullName>
    </submittedName>
</protein>
<organism evidence="2 3">
    <name type="scientific">Maritimibacter alkaliphilus HTCC2654</name>
    <dbReference type="NCBI Taxonomy" id="314271"/>
    <lineage>
        <taxon>Bacteria</taxon>
        <taxon>Pseudomonadati</taxon>
        <taxon>Pseudomonadota</taxon>
        <taxon>Alphaproteobacteria</taxon>
        <taxon>Rhodobacterales</taxon>
        <taxon>Roseobacteraceae</taxon>
        <taxon>Maritimibacter</taxon>
    </lineage>
</organism>
<feature type="transmembrane region" description="Helical" evidence="1">
    <location>
        <begin position="105"/>
        <end position="124"/>
    </location>
</feature>
<dbReference type="RefSeq" id="WP_008331666.1">
    <property type="nucleotide sequence ID" value="NZ_CH902578.1"/>
</dbReference>
<dbReference type="NCBIfam" id="TIGR02458">
    <property type="entry name" value="CbtA"/>
    <property type="match status" value="1"/>
</dbReference>
<keyword evidence="1" id="KW-0472">Membrane</keyword>
<gene>
    <name evidence="2" type="ORF">RB2654_11388</name>
</gene>
<dbReference type="OrthoDB" id="9813640at2"/>
<feature type="transmembrane region" description="Helical" evidence="1">
    <location>
        <begin position="163"/>
        <end position="183"/>
    </location>
</feature>
<keyword evidence="1" id="KW-1133">Transmembrane helix</keyword>
<feature type="transmembrane region" description="Helical" evidence="1">
    <location>
        <begin position="139"/>
        <end position="156"/>
    </location>
</feature>
<proteinExistence type="predicted"/>
<dbReference type="HOGENOM" id="CLU_100583_0_0_5"/>
<evidence type="ECO:0000313" key="3">
    <source>
        <dbReference type="Proteomes" id="UP000002931"/>
    </source>
</evidence>
<dbReference type="STRING" id="314271.RB2654_11388"/>
<dbReference type="eggNOG" id="COG5446">
    <property type="taxonomic scope" value="Bacteria"/>
</dbReference>
<reference evidence="2 3" key="1">
    <citation type="journal article" date="2010" name="J. Bacteriol.">
        <title>Genome sequences of Pelagibaca bermudensis HTCC2601T and Maritimibacter alkaliphilus HTCC2654T, the type strains of two marine Roseobacter genera.</title>
        <authorList>
            <person name="Thrash J.C."/>
            <person name="Cho J.C."/>
            <person name="Ferriera S."/>
            <person name="Johnson J."/>
            <person name="Vergin K.L."/>
            <person name="Giovannoni S.J."/>
        </authorList>
    </citation>
    <scope>NUCLEOTIDE SEQUENCE [LARGE SCALE GENOMIC DNA]</scope>
    <source>
        <strain evidence="2 3">HTCC2654</strain>
    </source>
</reference>
<sequence length="225" mass="23566">MLKKLLTGALIAGVASGVIAAALQFVFVIPYILEGELYETGARVHFGAGSPQSPSGAPGLGNDWSRHLMTVTFDVVSYTAYALILSGFMALAIRQGHKVDARRGIVWGVAGFVAVQLAPAIGLPPELPGTIAPEVLPRQIWWSGTIVVTALALWLIAFVPQVWAIGAAIVLLLVPHVIGAPHLDTYYGVAAPELAAHFATRSLGFAAVGWVVLGTIAGHFVGQDD</sequence>
<feature type="transmembrane region" description="Helical" evidence="1">
    <location>
        <begin position="75"/>
        <end position="93"/>
    </location>
</feature>
<feature type="transmembrane region" description="Helical" evidence="1">
    <location>
        <begin position="203"/>
        <end position="222"/>
    </location>
</feature>
<evidence type="ECO:0000256" key="1">
    <source>
        <dbReference type="SAM" id="Phobius"/>
    </source>
</evidence>
<name>A3VFI3_9RHOB</name>
<dbReference type="AlphaFoldDB" id="A3VFI3"/>
<dbReference type="Pfam" id="PF09490">
    <property type="entry name" value="CbtA"/>
    <property type="match status" value="1"/>
</dbReference>
<dbReference type="EMBL" id="AAMT01000006">
    <property type="protein sequence ID" value="EAQ13098.1"/>
    <property type="molecule type" value="Genomic_DNA"/>
</dbReference>